<sequence length="331" mass="36745">MAPIRRYLRITKYSVLECRIYLDNPALAQSWLLNPRDPILPKVIESVRPLVLPKLREERERERSRKKNKKRSIKDVVVEDEFEVSIFLTETDTRHSLLHKQKLFRDKVQTKLTSNSSKLTGASREAPIDVEGEFLQAGTQTNVPILREEDEDEDRVKLADIPTLDETADEPGPTNRRPKRRRRGPAGPNEQGNKSDKTSDADSDSDVDAIETDSSAERLFVDDSDGNGSNASIGPPPPKRRRESAEPDGGTEQRDDKKKMAMDISYEGFAIYGRVLCLVVKRRDGGGNGGSTAGPSGGKSQSDRPGGQAVMENWITSTQLPEPAIGEADVP</sequence>
<dbReference type="EMBL" id="MU853333">
    <property type="protein sequence ID" value="KAK4116678.1"/>
    <property type="molecule type" value="Genomic_DNA"/>
</dbReference>
<feature type="region of interest" description="Disordered" evidence="1">
    <location>
        <begin position="130"/>
        <end position="260"/>
    </location>
</feature>
<evidence type="ECO:0000313" key="2">
    <source>
        <dbReference type="EMBL" id="KAK4116678.1"/>
    </source>
</evidence>
<name>A0AAN6YX14_9PEZI</name>
<proteinExistence type="predicted"/>
<comment type="caution">
    <text evidence="2">The sequence shown here is derived from an EMBL/GenBank/DDBJ whole genome shotgun (WGS) entry which is preliminary data.</text>
</comment>
<dbReference type="GeneID" id="89938504"/>
<feature type="compositionally biased region" description="Basic and acidic residues" evidence="1">
    <location>
        <begin position="251"/>
        <end position="260"/>
    </location>
</feature>
<protein>
    <submittedName>
        <fullName evidence="2">Uncharacterized protein</fullName>
    </submittedName>
</protein>
<gene>
    <name evidence="2" type="ORF">N656DRAFT_774991</name>
</gene>
<keyword evidence="3" id="KW-1185">Reference proteome</keyword>
<dbReference type="PANTHER" id="PTHR40635">
    <property type="match status" value="1"/>
</dbReference>
<reference evidence="2" key="2">
    <citation type="submission" date="2023-05" db="EMBL/GenBank/DDBJ databases">
        <authorList>
            <consortium name="Lawrence Berkeley National Laboratory"/>
            <person name="Steindorff A."/>
            <person name="Hensen N."/>
            <person name="Bonometti L."/>
            <person name="Westerberg I."/>
            <person name="Brannstrom I.O."/>
            <person name="Guillou S."/>
            <person name="Cros-Aarteil S."/>
            <person name="Calhoun S."/>
            <person name="Haridas S."/>
            <person name="Kuo A."/>
            <person name="Mondo S."/>
            <person name="Pangilinan J."/>
            <person name="Riley R."/>
            <person name="Labutti K."/>
            <person name="Andreopoulos B."/>
            <person name="Lipzen A."/>
            <person name="Chen C."/>
            <person name="Yanf M."/>
            <person name="Daum C."/>
            <person name="Ng V."/>
            <person name="Clum A."/>
            <person name="Ohm R."/>
            <person name="Martin F."/>
            <person name="Silar P."/>
            <person name="Natvig D."/>
            <person name="Lalanne C."/>
            <person name="Gautier V."/>
            <person name="Ament-Velasquez S.L."/>
            <person name="Kruys A."/>
            <person name="Hutchinson M.I."/>
            <person name="Powell A.J."/>
            <person name="Barry K."/>
            <person name="Miller A.N."/>
            <person name="Grigoriev I.V."/>
            <person name="Debuchy R."/>
            <person name="Gladieux P."/>
            <person name="Thoren M.H."/>
            <person name="Johannesson H."/>
        </authorList>
    </citation>
    <scope>NUCLEOTIDE SEQUENCE</scope>
    <source>
        <strain evidence="2">CBS 508.74</strain>
    </source>
</reference>
<feature type="region of interest" description="Disordered" evidence="1">
    <location>
        <begin position="285"/>
        <end position="331"/>
    </location>
</feature>
<evidence type="ECO:0000256" key="1">
    <source>
        <dbReference type="SAM" id="MobiDB-lite"/>
    </source>
</evidence>
<dbReference type="AlphaFoldDB" id="A0AAN6YX14"/>
<organism evidence="2 3">
    <name type="scientific">Canariomyces notabilis</name>
    <dbReference type="NCBI Taxonomy" id="2074819"/>
    <lineage>
        <taxon>Eukaryota</taxon>
        <taxon>Fungi</taxon>
        <taxon>Dikarya</taxon>
        <taxon>Ascomycota</taxon>
        <taxon>Pezizomycotina</taxon>
        <taxon>Sordariomycetes</taxon>
        <taxon>Sordariomycetidae</taxon>
        <taxon>Sordariales</taxon>
        <taxon>Chaetomiaceae</taxon>
        <taxon>Canariomyces</taxon>
    </lineage>
</organism>
<reference evidence="2" key="1">
    <citation type="journal article" date="2023" name="Mol. Phylogenet. Evol.">
        <title>Genome-scale phylogeny and comparative genomics of the fungal order Sordariales.</title>
        <authorList>
            <person name="Hensen N."/>
            <person name="Bonometti L."/>
            <person name="Westerberg I."/>
            <person name="Brannstrom I.O."/>
            <person name="Guillou S."/>
            <person name="Cros-Aarteil S."/>
            <person name="Calhoun S."/>
            <person name="Haridas S."/>
            <person name="Kuo A."/>
            <person name="Mondo S."/>
            <person name="Pangilinan J."/>
            <person name="Riley R."/>
            <person name="LaButti K."/>
            <person name="Andreopoulos B."/>
            <person name="Lipzen A."/>
            <person name="Chen C."/>
            <person name="Yan M."/>
            <person name="Daum C."/>
            <person name="Ng V."/>
            <person name="Clum A."/>
            <person name="Steindorff A."/>
            <person name="Ohm R.A."/>
            <person name="Martin F."/>
            <person name="Silar P."/>
            <person name="Natvig D.O."/>
            <person name="Lalanne C."/>
            <person name="Gautier V."/>
            <person name="Ament-Velasquez S.L."/>
            <person name="Kruys A."/>
            <person name="Hutchinson M.I."/>
            <person name="Powell A.J."/>
            <person name="Barry K."/>
            <person name="Miller A.N."/>
            <person name="Grigoriev I.V."/>
            <person name="Debuchy R."/>
            <person name="Gladieux P."/>
            <person name="Hiltunen Thoren M."/>
            <person name="Johannesson H."/>
        </authorList>
    </citation>
    <scope>NUCLEOTIDE SEQUENCE</scope>
    <source>
        <strain evidence="2">CBS 508.74</strain>
    </source>
</reference>
<feature type="compositionally biased region" description="Acidic residues" evidence="1">
    <location>
        <begin position="201"/>
        <end position="211"/>
    </location>
</feature>
<dbReference type="Proteomes" id="UP001302812">
    <property type="component" value="Unassembled WGS sequence"/>
</dbReference>
<evidence type="ECO:0000313" key="3">
    <source>
        <dbReference type="Proteomes" id="UP001302812"/>
    </source>
</evidence>
<dbReference type="RefSeq" id="XP_064674248.1">
    <property type="nucleotide sequence ID" value="XM_064814379.1"/>
</dbReference>
<feature type="compositionally biased region" description="Gly residues" evidence="1">
    <location>
        <begin position="286"/>
        <end position="297"/>
    </location>
</feature>
<accession>A0AAN6YX14</accession>
<dbReference type="PANTHER" id="PTHR40635:SF1">
    <property type="match status" value="1"/>
</dbReference>